<gene>
    <name evidence="8" type="ORF">MIM_c35020</name>
</gene>
<comment type="similarity">
    <text evidence="1">Belongs to the ABC transporter superfamily.</text>
</comment>
<evidence type="ECO:0000313" key="8">
    <source>
        <dbReference type="EMBL" id="AHG65562.1"/>
    </source>
</evidence>
<dbReference type="Pfam" id="PF00005">
    <property type="entry name" value="ABC_tran"/>
    <property type="match status" value="1"/>
</dbReference>
<keyword evidence="2" id="KW-0813">Transport</keyword>
<dbReference type="SMART" id="SM00382">
    <property type="entry name" value="AAA"/>
    <property type="match status" value="1"/>
</dbReference>
<feature type="domain" description="ABC transporter" evidence="7">
    <location>
        <begin position="5"/>
        <end position="239"/>
    </location>
</feature>
<evidence type="ECO:0000256" key="2">
    <source>
        <dbReference type="ARBA" id="ARBA00022448"/>
    </source>
</evidence>
<name>W0PIA6_ADVMD</name>
<dbReference type="SUPFAM" id="SSF52540">
    <property type="entry name" value="P-loop containing nucleoside triphosphate hydrolases"/>
    <property type="match status" value="1"/>
</dbReference>
<proteinExistence type="inferred from homology"/>
<dbReference type="PATRIC" id="fig|1247726.3.peg.3872"/>
<dbReference type="GO" id="GO:0016887">
    <property type="term" value="F:ATP hydrolysis activity"/>
    <property type="evidence" value="ECO:0007669"/>
    <property type="project" value="InterPro"/>
</dbReference>
<dbReference type="STRING" id="1247726.MIM_c35020"/>
<dbReference type="InterPro" id="IPR027417">
    <property type="entry name" value="P-loop_NTPase"/>
</dbReference>
<dbReference type="GO" id="GO:0015658">
    <property type="term" value="F:branched-chain amino acid transmembrane transporter activity"/>
    <property type="evidence" value="ECO:0007669"/>
    <property type="project" value="TreeGrafter"/>
</dbReference>
<protein>
    <submittedName>
        <fullName evidence="8">ABC transporter ATP-binding protein</fullName>
    </submittedName>
</protein>
<dbReference type="KEGG" id="amim:MIM_c35020"/>
<dbReference type="Gene3D" id="3.40.50.300">
    <property type="entry name" value="P-loop containing nucleotide triphosphate hydrolases"/>
    <property type="match status" value="1"/>
</dbReference>
<keyword evidence="3" id="KW-0472">Membrane</keyword>
<dbReference type="PROSITE" id="PS50893">
    <property type="entry name" value="ABC_TRANSPORTER_2"/>
    <property type="match status" value="1"/>
</dbReference>
<dbReference type="HOGENOM" id="CLU_000604_1_2_4"/>
<keyword evidence="3" id="KW-1003">Cell membrane</keyword>
<dbReference type="PROSITE" id="PS00211">
    <property type="entry name" value="ABC_TRANSPORTER_1"/>
    <property type="match status" value="1"/>
</dbReference>
<dbReference type="InterPro" id="IPR017871">
    <property type="entry name" value="ABC_transporter-like_CS"/>
</dbReference>
<evidence type="ECO:0000256" key="3">
    <source>
        <dbReference type="ARBA" id="ARBA00022475"/>
    </source>
</evidence>
<reference evidence="8 9" key="1">
    <citation type="journal article" date="2014" name="Microbiology">
        <title>Unravelling the complete genome sequence of Advenella mimigardefordensis strain DPN7T and novel insights in the catabolism of the xenobiotic polythioester precursor 3,3'-dithiodipropionate.</title>
        <authorList>
            <person name="Wubbeler J.H."/>
            <person name="Hiessl S."/>
            <person name="Schuldes J."/>
            <person name="Thurmer A."/>
            <person name="Daniel R."/>
            <person name="Steinbuchel A."/>
        </authorList>
    </citation>
    <scope>NUCLEOTIDE SEQUENCE [LARGE SCALE GENOMIC DNA]</scope>
    <source>
        <strain evidence="9">DSM 17166 / LMG 22922 / DPN7</strain>
    </source>
</reference>
<sequence>MSAALIVSGLRAGYGGKPVLHGVDLAVAQGSALTIVGPNGSGKSTLLKAIAGQIPVQAGTIAMGDTDLTRMSAQGRTRAGLVFVPQEGNVFRNMTVRENLRLGWDFHHRGAAGRLSVKLDAVLQLFPEIKPHMHTPAGLLSGGQRQMVAVASAMMLDPRVLVLDEPSAGLSPRNARLLFEIIDRIRQTGLTLLMIEQNVQLGLSVAEQGLVLVMGHVRHRAPASELAQDTSLAALFLGASGSHDAPATTVFE</sequence>
<evidence type="ECO:0000256" key="6">
    <source>
        <dbReference type="ARBA" id="ARBA00022970"/>
    </source>
</evidence>
<dbReference type="GO" id="GO:0015807">
    <property type="term" value="P:L-amino acid transport"/>
    <property type="evidence" value="ECO:0007669"/>
    <property type="project" value="TreeGrafter"/>
</dbReference>
<dbReference type="Proteomes" id="UP000019095">
    <property type="component" value="Chromosome"/>
</dbReference>
<evidence type="ECO:0000256" key="4">
    <source>
        <dbReference type="ARBA" id="ARBA00022741"/>
    </source>
</evidence>
<dbReference type="PANTHER" id="PTHR43820:SF6">
    <property type="entry name" value="ABC TRANSPORTER ATP-BINDING PROTEIN"/>
    <property type="match status" value="1"/>
</dbReference>
<dbReference type="InterPro" id="IPR052156">
    <property type="entry name" value="BCAA_Transport_ATP-bd_LivF"/>
</dbReference>
<keyword evidence="9" id="KW-1185">Reference proteome</keyword>
<keyword evidence="5 8" id="KW-0067">ATP-binding</keyword>
<evidence type="ECO:0000259" key="7">
    <source>
        <dbReference type="PROSITE" id="PS50893"/>
    </source>
</evidence>
<dbReference type="CDD" id="cd03224">
    <property type="entry name" value="ABC_TM1139_LivF_branched"/>
    <property type="match status" value="1"/>
</dbReference>
<keyword evidence="4" id="KW-0547">Nucleotide-binding</keyword>
<organism evidence="8 9">
    <name type="scientific">Advenella mimigardefordensis (strain DSM 17166 / LMG 22922 / DPN7)</name>
    <dbReference type="NCBI Taxonomy" id="1247726"/>
    <lineage>
        <taxon>Bacteria</taxon>
        <taxon>Pseudomonadati</taxon>
        <taxon>Pseudomonadota</taxon>
        <taxon>Betaproteobacteria</taxon>
        <taxon>Burkholderiales</taxon>
        <taxon>Alcaligenaceae</taxon>
    </lineage>
</organism>
<dbReference type="GO" id="GO:0005524">
    <property type="term" value="F:ATP binding"/>
    <property type="evidence" value="ECO:0007669"/>
    <property type="project" value="UniProtKB-KW"/>
</dbReference>
<dbReference type="AlphaFoldDB" id="W0PIA6"/>
<dbReference type="RefSeq" id="WP_025374248.1">
    <property type="nucleotide sequence ID" value="NZ_CP003915.1"/>
</dbReference>
<dbReference type="InterPro" id="IPR003439">
    <property type="entry name" value="ABC_transporter-like_ATP-bd"/>
</dbReference>
<keyword evidence="6" id="KW-0029">Amino-acid transport</keyword>
<evidence type="ECO:0000256" key="1">
    <source>
        <dbReference type="ARBA" id="ARBA00005417"/>
    </source>
</evidence>
<accession>W0PIA6</accession>
<dbReference type="OrthoDB" id="9776369at2"/>
<dbReference type="EMBL" id="CP003915">
    <property type="protein sequence ID" value="AHG65562.1"/>
    <property type="molecule type" value="Genomic_DNA"/>
</dbReference>
<evidence type="ECO:0000313" key="9">
    <source>
        <dbReference type="Proteomes" id="UP000019095"/>
    </source>
</evidence>
<dbReference type="PANTHER" id="PTHR43820">
    <property type="entry name" value="HIGH-AFFINITY BRANCHED-CHAIN AMINO ACID TRANSPORT ATP-BINDING PROTEIN LIVF"/>
    <property type="match status" value="1"/>
</dbReference>
<dbReference type="InterPro" id="IPR003593">
    <property type="entry name" value="AAA+_ATPase"/>
</dbReference>
<evidence type="ECO:0000256" key="5">
    <source>
        <dbReference type="ARBA" id="ARBA00022840"/>
    </source>
</evidence>
<dbReference type="eggNOG" id="COG0410">
    <property type="taxonomic scope" value="Bacteria"/>
</dbReference>